<reference evidence="3" key="2">
    <citation type="journal article" date="2013" name="PLoS Genet.">
        <title>Comparative genome structure, secondary metabolite, and effector coding capacity across Cochliobolus pathogens.</title>
        <authorList>
            <person name="Condon B.J."/>
            <person name="Leng Y."/>
            <person name="Wu D."/>
            <person name="Bushley K.E."/>
            <person name="Ohm R.A."/>
            <person name="Otillar R."/>
            <person name="Martin J."/>
            <person name="Schackwitz W."/>
            <person name="Grimwood J."/>
            <person name="MohdZainudin N."/>
            <person name="Xue C."/>
            <person name="Wang R."/>
            <person name="Manning V.A."/>
            <person name="Dhillon B."/>
            <person name="Tu Z.J."/>
            <person name="Steffenson B.J."/>
            <person name="Salamov A."/>
            <person name="Sun H."/>
            <person name="Lowry S."/>
            <person name="LaButti K."/>
            <person name="Han J."/>
            <person name="Copeland A."/>
            <person name="Lindquist E."/>
            <person name="Barry K."/>
            <person name="Schmutz J."/>
            <person name="Baker S.E."/>
            <person name="Ciuffetti L.M."/>
            <person name="Grigoriev I.V."/>
            <person name="Zhong S."/>
            <person name="Turgeon B.G."/>
        </authorList>
    </citation>
    <scope>NUCLEOTIDE SEQUENCE [LARGE SCALE GENOMIC DNA]</scope>
    <source>
        <strain evidence="3">ND90Pr / ATCC 201652</strain>
    </source>
</reference>
<dbReference type="InterPro" id="IPR036397">
    <property type="entry name" value="RNaseH_sf"/>
</dbReference>
<dbReference type="KEGG" id="bsc:COCSADRAFT_73662"/>
<dbReference type="EMBL" id="KB445665">
    <property type="protein sequence ID" value="EMD58198.1"/>
    <property type="molecule type" value="Genomic_DNA"/>
</dbReference>
<dbReference type="Gene3D" id="3.30.420.10">
    <property type="entry name" value="Ribonuclease H-like superfamily/Ribonuclease H"/>
    <property type="match status" value="1"/>
</dbReference>
<proteinExistence type="predicted"/>
<evidence type="ECO:0000259" key="1">
    <source>
        <dbReference type="Pfam" id="PF01498"/>
    </source>
</evidence>
<name>M2RSI1_COCSN</name>
<accession>M2RSI1</accession>
<dbReference type="RefSeq" id="XP_007706099.1">
    <property type="nucleotide sequence ID" value="XM_007707909.1"/>
</dbReference>
<dbReference type="HOGENOM" id="CLU_179496_0_0_1"/>
<dbReference type="AlphaFoldDB" id="M2RSI1"/>
<sequence length="79" mass="9556">VLIAAGYNKTKLTRKPGLTKKMRQERLNWCLAHKDWTLEDWKNVIWLDETSVVLNHRRGSYRVWRKSDEAFTRSVIRER</sequence>
<dbReference type="GO" id="GO:0015074">
    <property type="term" value="P:DNA integration"/>
    <property type="evidence" value="ECO:0007669"/>
    <property type="project" value="InterPro"/>
</dbReference>
<dbReference type="Pfam" id="PF01498">
    <property type="entry name" value="HTH_Tnp_Tc3_2"/>
    <property type="match status" value="1"/>
</dbReference>
<reference evidence="2 3" key="1">
    <citation type="journal article" date="2012" name="PLoS Pathog.">
        <title>Diverse lifestyles and strategies of plant pathogenesis encoded in the genomes of eighteen Dothideomycetes fungi.</title>
        <authorList>
            <person name="Ohm R.A."/>
            <person name="Feau N."/>
            <person name="Henrissat B."/>
            <person name="Schoch C.L."/>
            <person name="Horwitz B.A."/>
            <person name="Barry K.W."/>
            <person name="Condon B.J."/>
            <person name="Copeland A.C."/>
            <person name="Dhillon B."/>
            <person name="Glaser F."/>
            <person name="Hesse C.N."/>
            <person name="Kosti I."/>
            <person name="LaButti K."/>
            <person name="Lindquist E.A."/>
            <person name="Lucas S."/>
            <person name="Salamov A.A."/>
            <person name="Bradshaw R.E."/>
            <person name="Ciuffetti L."/>
            <person name="Hamelin R.C."/>
            <person name="Kema G.H.J."/>
            <person name="Lawrence C."/>
            <person name="Scott J.A."/>
            <person name="Spatafora J.W."/>
            <person name="Turgeon B.G."/>
            <person name="de Wit P.J.G.M."/>
            <person name="Zhong S."/>
            <person name="Goodwin S.B."/>
            <person name="Grigoriev I.V."/>
        </authorList>
    </citation>
    <scope>NUCLEOTIDE SEQUENCE [LARGE SCALE GENOMIC DNA]</scope>
    <source>
        <strain evidence="3">ND90Pr / ATCC 201652</strain>
    </source>
</reference>
<dbReference type="InterPro" id="IPR002492">
    <property type="entry name" value="Transposase_Tc1-like"/>
</dbReference>
<protein>
    <recommendedName>
        <fullName evidence="1">Transposase Tc1-like domain-containing protein</fullName>
    </recommendedName>
</protein>
<keyword evidence="3" id="KW-1185">Reference proteome</keyword>
<feature type="domain" description="Transposase Tc1-like" evidence="1">
    <location>
        <begin position="2"/>
        <end position="35"/>
    </location>
</feature>
<dbReference type="GO" id="GO:0006313">
    <property type="term" value="P:DNA transposition"/>
    <property type="evidence" value="ECO:0007669"/>
    <property type="project" value="InterPro"/>
</dbReference>
<dbReference type="GO" id="GO:0003677">
    <property type="term" value="F:DNA binding"/>
    <property type="evidence" value="ECO:0007669"/>
    <property type="project" value="InterPro"/>
</dbReference>
<dbReference type="Proteomes" id="UP000016934">
    <property type="component" value="Unassembled WGS sequence"/>
</dbReference>
<gene>
    <name evidence="2" type="ORF">COCSADRAFT_73662</name>
</gene>
<dbReference type="OrthoDB" id="5410680at2759"/>
<feature type="non-terminal residue" evidence="2">
    <location>
        <position position="1"/>
    </location>
</feature>
<evidence type="ECO:0000313" key="2">
    <source>
        <dbReference type="EMBL" id="EMD58198.1"/>
    </source>
</evidence>
<organism evidence="2 3">
    <name type="scientific">Cochliobolus sativus (strain ND90Pr / ATCC 201652)</name>
    <name type="common">Common root rot and spot blotch fungus</name>
    <name type="synonym">Bipolaris sorokiniana</name>
    <dbReference type="NCBI Taxonomy" id="665912"/>
    <lineage>
        <taxon>Eukaryota</taxon>
        <taxon>Fungi</taxon>
        <taxon>Dikarya</taxon>
        <taxon>Ascomycota</taxon>
        <taxon>Pezizomycotina</taxon>
        <taxon>Dothideomycetes</taxon>
        <taxon>Pleosporomycetidae</taxon>
        <taxon>Pleosporales</taxon>
        <taxon>Pleosporineae</taxon>
        <taxon>Pleosporaceae</taxon>
        <taxon>Bipolaris</taxon>
    </lineage>
</organism>
<evidence type="ECO:0000313" key="3">
    <source>
        <dbReference type="Proteomes" id="UP000016934"/>
    </source>
</evidence>
<feature type="non-terminal residue" evidence="2">
    <location>
        <position position="79"/>
    </location>
</feature>
<dbReference type="GeneID" id="19140506"/>